<gene>
    <name evidence="1" type="ORF">LVIROSA_LOCUS37438</name>
</gene>
<dbReference type="SUPFAM" id="SSF46934">
    <property type="entry name" value="UBA-like"/>
    <property type="match status" value="1"/>
</dbReference>
<dbReference type="PANTHER" id="PTHR45181:SF11">
    <property type="entry name" value="DNAJ DOMAIN, TETRATRICOPEPTIDE-LIKE HELICAL DOMAIN SUPERFAMILY"/>
    <property type="match status" value="1"/>
</dbReference>
<proteinExistence type="predicted"/>
<evidence type="ECO:0000313" key="1">
    <source>
        <dbReference type="EMBL" id="CAH1452118.1"/>
    </source>
</evidence>
<dbReference type="EMBL" id="CAKMRJ010005745">
    <property type="protein sequence ID" value="CAH1452118.1"/>
    <property type="molecule type" value="Genomic_DNA"/>
</dbReference>
<protein>
    <submittedName>
        <fullName evidence="1">Uncharacterized protein</fullName>
    </submittedName>
</protein>
<organism evidence="1 2">
    <name type="scientific">Lactuca virosa</name>
    <dbReference type="NCBI Taxonomy" id="75947"/>
    <lineage>
        <taxon>Eukaryota</taxon>
        <taxon>Viridiplantae</taxon>
        <taxon>Streptophyta</taxon>
        <taxon>Embryophyta</taxon>
        <taxon>Tracheophyta</taxon>
        <taxon>Spermatophyta</taxon>
        <taxon>Magnoliopsida</taxon>
        <taxon>eudicotyledons</taxon>
        <taxon>Gunneridae</taxon>
        <taxon>Pentapetalae</taxon>
        <taxon>asterids</taxon>
        <taxon>campanulids</taxon>
        <taxon>Asterales</taxon>
        <taxon>Asteraceae</taxon>
        <taxon>Cichorioideae</taxon>
        <taxon>Cichorieae</taxon>
        <taxon>Lactucinae</taxon>
        <taxon>Lactuca</taxon>
    </lineage>
</organism>
<dbReference type="AlphaFoldDB" id="A0AAU9PPZ9"/>
<keyword evidence="2" id="KW-1185">Reference proteome</keyword>
<name>A0AAU9PPZ9_9ASTR</name>
<evidence type="ECO:0000313" key="2">
    <source>
        <dbReference type="Proteomes" id="UP001157418"/>
    </source>
</evidence>
<accession>A0AAU9PPZ9</accession>
<dbReference type="Proteomes" id="UP001157418">
    <property type="component" value="Unassembled WGS sequence"/>
</dbReference>
<reference evidence="1 2" key="1">
    <citation type="submission" date="2022-01" db="EMBL/GenBank/DDBJ databases">
        <authorList>
            <person name="Xiong W."/>
            <person name="Schranz E."/>
        </authorList>
    </citation>
    <scope>NUCLEOTIDE SEQUENCE [LARGE SCALE GENOMIC DNA]</scope>
</reference>
<dbReference type="PANTHER" id="PTHR45181">
    <property type="entry name" value="HEAT SHOCK PROTEIN DNAJ WITH TETRATRICOPEPTIDE REPEAT-CONTAINING PROTEIN"/>
    <property type="match status" value="1"/>
</dbReference>
<dbReference type="InterPro" id="IPR009060">
    <property type="entry name" value="UBA-like_sf"/>
</dbReference>
<dbReference type="Gene3D" id="1.10.8.10">
    <property type="entry name" value="DNA helicase RuvA subunit, C-terminal domain"/>
    <property type="match status" value="1"/>
</dbReference>
<comment type="caution">
    <text evidence="1">The sequence shown here is derived from an EMBL/GenBank/DDBJ whole genome shotgun (WGS) entry which is preliminary data.</text>
</comment>
<sequence length="286" mass="32405">MPIYTNQVCHVYSGKSTLSGRLLLFFLNPLDQGIGMRGPFRKAASVFLIKSYLLCTIIMRGPFSYDNLLLSRFLFAFLQTKMGEDLSGRDGMRISKADDTLYYYNKCLESEEIICLHKRMTIEAVDGLQKAQKVSDYSKLSAEGTITECINHCLIQVHLNANSDHKEETCIGCFIHSDQNWLKPLLGCDELWPRQHGIGYMLMNIFWGLGTGGFTMPNNSNELYATQLAQLQEMGFFDTRENRQALTATAVYDLYGCFSLEEEEQCICKLAVFKVPSIFEDTHLGG</sequence>